<dbReference type="InterPro" id="IPR037151">
    <property type="entry name" value="AlkB-like_sf"/>
</dbReference>
<evidence type="ECO:0000313" key="5">
    <source>
        <dbReference type="EMBL" id="EAW09974.1"/>
    </source>
</evidence>
<dbReference type="InterPro" id="IPR036282">
    <property type="entry name" value="Glutathione-S-Trfase_C_sf"/>
</dbReference>
<evidence type="ECO:0000256" key="1">
    <source>
        <dbReference type="ARBA" id="ARBA00006336"/>
    </source>
</evidence>
<name>A1CLF0_ASPCL</name>
<proteinExistence type="inferred from homology"/>
<dbReference type="VEuPathDB" id="FungiDB:ACLA_041960"/>
<protein>
    <submittedName>
        <fullName evidence="5">Isochorismatase family protein family</fullName>
    </submittedName>
</protein>
<dbReference type="PROSITE" id="PS50405">
    <property type="entry name" value="GST_CTER"/>
    <property type="match status" value="1"/>
</dbReference>
<feature type="region of interest" description="Disordered" evidence="2">
    <location>
        <begin position="324"/>
        <end position="397"/>
    </location>
</feature>
<organism evidence="5 6">
    <name type="scientific">Aspergillus clavatus (strain ATCC 1007 / CBS 513.65 / DSM 816 / NCTC 3887 / NRRL 1 / QM 1276 / 107)</name>
    <dbReference type="NCBI Taxonomy" id="344612"/>
    <lineage>
        <taxon>Eukaryota</taxon>
        <taxon>Fungi</taxon>
        <taxon>Dikarya</taxon>
        <taxon>Ascomycota</taxon>
        <taxon>Pezizomycotina</taxon>
        <taxon>Eurotiomycetes</taxon>
        <taxon>Eurotiomycetidae</taxon>
        <taxon>Eurotiales</taxon>
        <taxon>Aspergillaceae</taxon>
        <taxon>Aspergillus</taxon>
        <taxon>Aspergillus subgen. Fumigati</taxon>
    </lineage>
</organism>
<dbReference type="EMBL" id="DS027056">
    <property type="protein sequence ID" value="EAW09974.1"/>
    <property type="molecule type" value="Genomic_DNA"/>
</dbReference>
<dbReference type="InterPro" id="IPR000868">
    <property type="entry name" value="Isochorismatase-like_dom"/>
</dbReference>
<dbReference type="PANTHER" id="PTHR31212">
    <property type="entry name" value="ALPHA-KETOGLUTARATE-DEPENDENT DIOXYGENASE ALKB HOMOLOG 3"/>
    <property type="match status" value="1"/>
</dbReference>
<evidence type="ECO:0000313" key="6">
    <source>
        <dbReference type="Proteomes" id="UP000006701"/>
    </source>
</evidence>
<dbReference type="GeneID" id="4702987"/>
<sequence>MSLISSFGALPTIQTRKALLLLDFQNDFIRPSGALHVANTADIVEILPQLVNAFRHTGDVLWVRSYYESPRPLIDSDLQERIVLGPAGEERRKKQPKLGGPSDRGSQKESQTPVDEEAFLSNESSQCCRPRTSGVQFPAPILAALDADSDTLMEKSDYSALQDDGMILSLRTRFITELYLCGSLSNVSVYATALDAVRHGFSVTLIEDCLGFRDFARHEEAMRRMADIFGASGITSQELLEELDWQETDAIARQTTPKPSHPATAVGIEGVLDELNVKTGRGCTANEGAADSSRSRRRRLELVDLGDGEEETLLSLSNLARSRSRFGTAGSPGSAAQSQGPSGEKKARVRVRRAKRQDQKAESSTRADGSRSSKAKRSRDIRGPGDMIGEGDSRIIHDLDLPPDAFEKIRSEVAWQKMYHMSGQVPRLVAVQGQTSDNGSIPIYRHPADESPPLHPFTPAVNQVRVIVERILGHPLNHVLIQLYRDGQDSISEHSDKTLDIVRGSSICNVSLGAQRVMTLRNKVKGPDEDQRPTQRIPMPHESLFILGETTNMRWLHGIRPDKRQEAEKSREELAYGGERISLTFRHIGTFLSPTGDTIWGQGAVSKDHQRARPVIHGDPTATDRLIRAFGQENHAVEFDWDAVYGGGFDVVNFVTTTTTTLIEGSDSVANLRVRLALSENGIRYDVSKSPKETAVGKVTEDDQRPLFIATDGSEVAGDAEIMKFLAQHASGLTRAGVEVLRGGDRLPEIDTLLQSWRQGASSDGHVELDTLDTWEKAVDGQHYLGGPALGLDDCFLWPVLRDMVLKSGPLPSDRYPNLAQYYRRMEKRGIVKATVEELE</sequence>
<keyword evidence="6" id="KW-1185">Reference proteome</keyword>
<dbReference type="InterPro" id="IPR032854">
    <property type="entry name" value="ALKBH3"/>
</dbReference>
<dbReference type="GO" id="GO:0006307">
    <property type="term" value="P:DNA alkylation repair"/>
    <property type="evidence" value="ECO:0007669"/>
    <property type="project" value="InterPro"/>
</dbReference>
<feature type="compositionally biased region" description="Basic and acidic residues" evidence="2">
    <location>
        <begin position="356"/>
        <end position="371"/>
    </location>
</feature>
<dbReference type="OrthoDB" id="445341at2759"/>
<evidence type="ECO:0000259" key="3">
    <source>
        <dbReference type="PROSITE" id="PS50405"/>
    </source>
</evidence>
<dbReference type="PANTHER" id="PTHR31212:SF5">
    <property type="entry name" value="ISOCHORISMATASE FAMILY PROTEIN FAMILY (AFU_ORTHOLOGUE AFUA_3G14500)"/>
    <property type="match status" value="1"/>
</dbReference>
<dbReference type="InterPro" id="IPR027450">
    <property type="entry name" value="AlkB-like"/>
</dbReference>
<dbReference type="STRING" id="344612.A1CLF0"/>
<dbReference type="InterPro" id="IPR036380">
    <property type="entry name" value="Isochorismatase-like_sf"/>
</dbReference>
<dbReference type="AlphaFoldDB" id="A1CLF0"/>
<evidence type="ECO:0000256" key="2">
    <source>
        <dbReference type="SAM" id="MobiDB-lite"/>
    </source>
</evidence>
<dbReference type="SUPFAM" id="SSF51197">
    <property type="entry name" value="Clavaminate synthase-like"/>
    <property type="match status" value="1"/>
</dbReference>
<dbReference type="InterPro" id="IPR010987">
    <property type="entry name" value="Glutathione-S-Trfase_C-like"/>
</dbReference>
<gene>
    <name evidence="5" type="ORF">ACLA_041960</name>
</gene>
<dbReference type="GO" id="GO:0051213">
    <property type="term" value="F:dioxygenase activity"/>
    <property type="evidence" value="ECO:0007669"/>
    <property type="project" value="InterPro"/>
</dbReference>
<dbReference type="RefSeq" id="XP_001271400.1">
    <property type="nucleotide sequence ID" value="XM_001271399.1"/>
</dbReference>
<dbReference type="OMA" id="KMYHLSG"/>
<dbReference type="eggNOG" id="ENOG502QRZN">
    <property type="taxonomic scope" value="Eukaryota"/>
</dbReference>
<evidence type="ECO:0000259" key="4">
    <source>
        <dbReference type="PROSITE" id="PS51471"/>
    </source>
</evidence>
<dbReference type="Gene3D" id="3.40.50.850">
    <property type="entry name" value="Isochorismatase-like"/>
    <property type="match status" value="1"/>
</dbReference>
<dbReference type="Proteomes" id="UP000006701">
    <property type="component" value="Unassembled WGS sequence"/>
</dbReference>
<dbReference type="SUPFAM" id="SSF52499">
    <property type="entry name" value="Isochorismatase-like hydrolases"/>
    <property type="match status" value="1"/>
</dbReference>
<dbReference type="Pfam" id="PF00857">
    <property type="entry name" value="Isochorismatase"/>
    <property type="match status" value="1"/>
</dbReference>
<feature type="domain" description="GST C-terminal" evidence="3">
    <location>
        <begin position="715"/>
        <end position="840"/>
    </location>
</feature>
<dbReference type="HOGENOM" id="CLU_005335_0_0_1"/>
<dbReference type="InterPro" id="IPR005123">
    <property type="entry name" value="Oxoglu/Fe-dep_dioxygenase_dom"/>
</dbReference>
<dbReference type="KEGG" id="act:ACLA_041960"/>
<dbReference type="Pfam" id="PF13532">
    <property type="entry name" value="2OG-FeII_Oxy_2"/>
    <property type="match status" value="1"/>
</dbReference>
<dbReference type="PROSITE" id="PS51471">
    <property type="entry name" value="FE2OG_OXY"/>
    <property type="match status" value="1"/>
</dbReference>
<dbReference type="Pfam" id="PF13410">
    <property type="entry name" value="GST_C_2"/>
    <property type="match status" value="1"/>
</dbReference>
<reference evidence="5 6" key="1">
    <citation type="journal article" date="2008" name="PLoS Genet.">
        <title>Genomic islands in the pathogenic filamentous fungus Aspergillus fumigatus.</title>
        <authorList>
            <person name="Fedorova N.D."/>
            <person name="Khaldi N."/>
            <person name="Joardar V.S."/>
            <person name="Maiti R."/>
            <person name="Amedeo P."/>
            <person name="Anderson M.J."/>
            <person name="Crabtree J."/>
            <person name="Silva J.C."/>
            <person name="Badger J.H."/>
            <person name="Albarraq A."/>
            <person name="Angiuoli S."/>
            <person name="Bussey H."/>
            <person name="Bowyer P."/>
            <person name="Cotty P.J."/>
            <person name="Dyer P.S."/>
            <person name="Egan A."/>
            <person name="Galens K."/>
            <person name="Fraser-Liggett C.M."/>
            <person name="Haas B.J."/>
            <person name="Inman J.M."/>
            <person name="Kent R."/>
            <person name="Lemieux S."/>
            <person name="Malavazi I."/>
            <person name="Orvis J."/>
            <person name="Roemer T."/>
            <person name="Ronning C.M."/>
            <person name="Sundaram J.P."/>
            <person name="Sutton G."/>
            <person name="Turner G."/>
            <person name="Venter J.C."/>
            <person name="White O.R."/>
            <person name="Whitty B.R."/>
            <person name="Youngman P."/>
            <person name="Wolfe K.H."/>
            <person name="Goldman G.H."/>
            <person name="Wortman J.R."/>
            <person name="Jiang B."/>
            <person name="Denning D.W."/>
            <person name="Nierman W.C."/>
        </authorList>
    </citation>
    <scope>NUCLEOTIDE SEQUENCE [LARGE SCALE GENOMIC DNA]</scope>
    <source>
        <strain evidence="6">ATCC 1007 / CBS 513.65 / DSM 816 / NCTC 3887 / NRRL 1</strain>
    </source>
</reference>
<comment type="similarity">
    <text evidence="1">Belongs to the isochorismatase family.</text>
</comment>
<dbReference type="Gene3D" id="1.20.1050.10">
    <property type="match status" value="1"/>
</dbReference>
<feature type="region of interest" description="Disordered" evidence="2">
    <location>
        <begin position="85"/>
        <end position="131"/>
    </location>
</feature>
<dbReference type="CDD" id="cd00431">
    <property type="entry name" value="cysteine_hydrolases"/>
    <property type="match status" value="1"/>
</dbReference>
<feature type="domain" description="Fe2OG dioxygenase" evidence="4">
    <location>
        <begin position="475"/>
        <end position="589"/>
    </location>
</feature>
<dbReference type="Gene3D" id="2.60.120.590">
    <property type="entry name" value="Alpha-ketoglutarate-dependent dioxygenase AlkB-like"/>
    <property type="match status" value="1"/>
</dbReference>
<dbReference type="CDD" id="cd00299">
    <property type="entry name" value="GST_C_family"/>
    <property type="match status" value="1"/>
</dbReference>
<dbReference type="SUPFAM" id="SSF47616">
    <property type="entry name" value="GST C-terminal domain-like"/>
    <property type="match status" value="1"/>
</dbReference>
<accession>A1CLF0</accession>